<proteinExistence type="predicted"/>
<dbReference type="CDD" id="cd00590">
    <property type="entry name" value="RRM_SF"/>
    <property type="match status" value="1"/>
</dbReference>
<dbReference type="InterPro" id="IPR035979">
    <property type="entry name" value="RBD_domain_sf"/>
</dbReference>
<accession>A0A7R8WD01</accession>
<dbReference type="EMBL" id="OB661430">
    <property type="protein sequence ID" value="CAD7228205.1"/>
    <property type="molecule type" value="Genomic_DNA"/>
</dbReference>
<organism evidence="1">
    <name type="scientific">Cyprideis torosa</name>
    <dbReference type="NCBI Taxonomy" id="163714"/>
    <lineage>
        <taxon>Eukaryota</taxon>
        <taxon>Metazoa</taxon>
        <taxon>Ecdysozoa</taxon>
        <taxon>Arthropoda</taxon>
        <taxon>Crustacea</taxon>
        <taxon>Oligostraca</taxon>
        <taxon>Ostracoda</taxon>
        <taxon>Podocopa</taxon>
        <taxon>Podocopida</taxon>
        <taxon>Cytherocopina</taxon>
        <taxon>Cytheroidea</taxon>
        <taxon>Cytherideidae</taxon>
        <taxon>Cyprideis</taxon>
    </lineage>
</organism>
<dbReference type="GO" id="GO:0003723">
    <property type="term" value="F:RNA binding"/>
    <property type="evidence" value="ECO:0007669"/>
    <property type="project" value="UniProtKB-UniRule"/>
</dbReference>
<dbReference type="Pfam" id="PF00076">
    <property type="entry name" value="RRM_1"/>
    <property type="match status" value="1"/>
</dbReference>
<dbReference type="AlphaFoldDB" id="A0A7R8WD01"/>
<protein>
    <submittedName>
        <fullName evidence="1">Uncharacterized protein</fullName>
    </submittedName>
</protein>
<dbReference type="InterPro" id="IPR000504">
    <property type="entry name" value="RRM_dom"/>
</dbReference>
<sequence>MPSNLAPSIDEEDVNKKILRKQRLCQGVFLETGEDFTYITYRGFRYFFPIDLDKHANVFIKGIGPHTTEMQIADGLIDTFGAIDAVLIPRWVGLPIRRGPHSQVGGAPHSTQSSFPGGWGSPFDAVLIPRWVGLPIRRSPHSQVGGAPHSTQSSFPGGWGSPFDAVLIPRWVGLPIRRSPHSQVGGAPHSTRSSFQGGWGSPFDAVLIPRNTVTGEAHGVAIIAFRRLDDAVNAVSSLSVIGLHIRMVDSPELDDRSVYLGRLPPSLDHEGLLELVTPYGLVLGTKILVDTFGKSKCTAFVK</sequence>
<dbReference type="PROSITE" id="PS50102">
    <property type="entry name" value="RRM"/>
    <property type="match status" value="1"/>
</dbReference>
<evidence type="ECO:0000313" key="1">
    <source>
        <dbReference type="EMBL" id="CAD7228205.1"/>
    </source>
</evidence>
<reference evidence="1" key="1">
    <citation type="submission" date="2020-11" db="EMBL/GenBank/DDBJ databases">
        <authorList>
            <person name="Tran Van P."/>
        </authorList>
    </citation>
    <scope>NUCLEOTIDE SEQUENCE</scope>
</reference>
<dbReference type="Gene3D" id="3.30.70.330">
    <property type="match status" value="1"/>
</dbReference>
<gene>
    <name evidence="1" type="ORF">CTOB1V02_LOCUS6094</name>
</gene>
<name>A0A7R8WD01_9CRUS</name>
<dbReference type="InterPro" id="IPR012677">
    <property type="entry name" value="Nucleotide-bd_a/b_plait_sf"/>
</dbReference>
<dbReference type="SUPFAM" id="SSF54928">
    <property type="entry name" value="RNA-binding domain, RBD"/>
    <property type="match status" value="1"/>
</dbReference>